<organism evidence="1 2">
    <name type="scientific">Paramicrobacterium humi</name>
    <dbReference type="NCBI Taxonomy" id="640635"/>
    <lineage>
        <taxon>Bacteria</taxon>
        <taxon>Bacillati</taxon>
        <taxon>Actinomycetota</taxon>
        <taxon>Actinomycetes</taxon>
        <taxon>Micrococcales</taxon>
        <taxon>Microbacteriaceae</taxon>
        <taxon>Paramicrobacterium</taxon>
    </lineage>
</organism>
<evidence type="ECO:0000313" key="1">
    <source>
        <dbReference type="EMBL" id="SEB55362.1"/>
    </source>
</evidence>
<dbReference type="OrthoDB" id="5196017at2"/>
<accession>A0A1H4KBN5</accession>
<proteinExistence type="predicted"/>
<gene>
    <name evidence="1" type="ORF">SAMN04489806_1086</name>
</gene>
<dbReference type="EMBL" id="FNRY01000001">
    <property type="protein sequence ID" value="SEB55362.1"/>
    <property type="molecule type" value="Genomic_DNA"/>
</dbReference>
<sequence length="83" mass="9197">MSTVHTTSTAEPAASFHTWVLRQASRDDPIGDLARDYKTGVGLRVHGQASSPDGLIKILRKQNAIQKAIDAADRLRAEWESRR</sequence>
<dbReference type="STRING" id="640635.SAMN04489806_1086"/>
<keyword evidence="2" id="KW-1185">Reference proteome</keyword>
<reference evidence="1 2" key="1">
    <citation type="submission" date="2016-10" db="EMBL/GenBank/DDBJ databases">
        <authorList>
            <person name="de Groot N.N."/>
        </authorList>
    </citation>
    <scope>NUCLEOTIDE SEQUENCE [LARGE SCALE GENOMIC DNA]</scope>
    <source>
        <strain evidence="1 2">DSM 21799</strain>
    </source>
</reference>
<dbReference type="RefSeq" id="WP_091180970.1">
    <property type="nucleotide sequence ID" value="NZ_FNRY01000001.1"/>
</dbReference>
<evidence type="ECO:0000313" key="2">
    <source>
        <dbReference type="Proteomes" id="UP000199183"/>
    </source>
</evidence>
<protein>
    <recommendedName>
        <fullName evidence="3">YozE SAM-like fold</fullName>
    </recommendedName>
</protein>
<dbReference type="Proteomes" id="UP000199183">
    <property type="component" value="Unassembled WGS sequence"/>
</dbReference>
<name>A0A1H4KBN5_9MICO</name>
<dbReference type="AlphaFoldDB" id="A0A1H4KBN5"/>
<evidence type="ECO:0008006" key="3">
    <source>
        <dbReference type="Google" id="ProtNLM"/>
    </source>
</evidence>